<evidence type="ECO:0000313" key="3">
    <source>
        <dbReference type="EMBL" id="OVA11449.1"/>
    </source>
</evidence>
<comment type="caution">
    <text evidence="3">The sequence shown here is derived from an EMBL/GenBank/DDBJ whole genome shotgun (WGS) entry which is preliminary data.</text>
</comment>
<keyword evidence="4" id="KW-1185">Reference proteome</keyword>
<dbReference type="Proteomes" id="UP000195402">
    <property type="component" value="Unassembled WGS sequence"/>
</dbReference>
<feature type="repeat" description="PPR" evidence="2">
    <location>
        <begin position="165"/>
        <end position="200"/>
    </location>
</feature>
<dbReference type="EMBL" id="MVGT01001695">
    <property type="protein sequence ID" value="OVA11449.1"/>
    <property type="molecule type" value="Genomic_DNA"/>
</dbReference>
<dbReference type="PANTHER" id="PTHR47926:SF347">
    <property type="entry name" value="PENTATRICOPEPTIDE REPEAT-CONTAINING PROTEIN"/>
    <property type="match status" value="1"/>
</dbReference>
<dbReference type="Pfam" id="PF13041">
    <property type="entry name" value="PPR_2"/>
    <property type="match status" value="3"/>
</dbReference>
<organism evidence="3 4">
    <name type="scientific">Macleaya cordata</name>
    <name type="common">Five-seeded plume-poppy</name>
    <name type="synonym">Bocconia cordata</name>
    <dbReference type="NCBI Taxonomy" id="56857"/>
    <lineage>
        <taxon>Eukaryota</taxon>
        <taxon>Viridiplantae</taxon>
        <taxon>Streptophyta</taxon>
        <taxon>Embryophyta</taxon>
        <taxon>Tracheophyta</taxon>
        <taxon>Spermatophyta</taxon>
        <taxon>Magnoliopsida</taxon>
        <taxon>Ranunculales</taxon>
        <taxon>Papaveraceae</taxon>
        <taxon>Papaveroideae</taxon>
        <taxon>Macleaya</taxon>
    </lineage>
</organism>
<feature type="repeat" description="PPR" evidence="2">
    <location>
        <begin position="361"/>
        <end position="395"/>
    </location>
</feature>
<evidence type="ECO:0000256" key="1">
    <source>
        <dbReference type="ARBA" id="ARBA00022737"/>
    </source>
</evidence>
<protein>
    <submittedName>
        <fullName evidence="3">Pentatricopeptide repeat</fullName>
    </submittedName>
</protein>
<dbReference type="InterPro" id="IPR011990">
    <property type="entry name" value="TPR-like_helical_dom_sf"/>
</dbReference>
<feature type="repeat" description="PPR" evidence="2">
    <location>
        <begin position="298"/>
        <end position="332"/>
    </location>
</feature>
<dbReference type="InterPro" id="IPR046960">
    <property type="entry name" value="PPR_At4g14850-like_plant"/>
</dbReference>
<sequence>MLAKYSLLRNWKHRRWKNSKFYSTLQQNSLSQSQIVSSNISIANYAREGDLDIARKIFDEMPVRTVVTFNTMISCYSKWGKFKESLDIVSKIHCVVLKSGSENFELVGSSLLNFYANCYEIGEARRVFDLHERNGLLWNLMLVGFVHCNLMKDAMELFAKMPVRDVVSWTALISGYSRSEDECEEAFKLFKLMRVSGEAKPNEFTLDSVLRACCRLGVLNEGKMVHGLLINYGFEIDHSVGGALIEFYCNCDAIEDAKRVYERLANPCLNSSNSLIGGLVAMGRIDDAEMIFSRMESNPVAYNLMIKGYAMSGRIDDSKRLFGELPHKTIVTLNTMISVYSRNGELGKAFELFEQTKEWRNPVTWNSMISALIQNNRPEEALKLYVTMHRLPVERNRSTFSTLFHACSSMGSLQQGKLLHGHLIKTPFESNVYVGTSLVDMYAKCGNITDARRSFTDISSPNVAAWTSLINGYGYHGLGTEAILLFDQMLDRGVYPNAVTFVGLLLACGHSGLVDEGMKFFHSMKKEYGVEPTIEHYACVVDLLGRSGYLKEAEDFINRMPLKPDWIIWGSLLSSCWSWMDMEVGKRVAERMFNLNPKQISAYVIMSNIYAAVGKWGEVVKVRKKLRGMKVKKDPGCSWIEVKNNVHVFCVEDRTHPQCNEILTILEDLRSEGDFNLSDNDNSAKSGIPDSIENVTLKKFKEDMKNLPEDRGFDEFIDCLRI</sequence>
<dbReference type="PROSITE" id="PS51375">
    <property type="entry name" value="PPR"/>
    <property type="match status" value="5"/>
</dbReference>
<dbReference type="PANTHER" id="PTHR47926">
    <property type="entry name" value="PENTATRICOPEPTIDE REPEAT-CONTAINING PROTEIN"/>
    <property type="match status" value="1"/>
</dbReference>
<accession>A0A200QLX8</accession>
<feature type="repeat" description="PPR" evidence="2">
    <location>
        <begin position="462"/>
        <end position="496"/>
    </location>
</feature>
<dbReference type="GO" id="GO:0009451">
    <property type="term" value="P:RNA modification"/>
    <property type="evidence" value="ECO:0007669"/>
    <property type="project" value="InterPro"/>
</dbReference>
<feature type="repeat" description="PPR" evidence="2">
    <location>
        <begin position="497"/>
        <end position="532"/>
    </location>
</feature>
<dbReference type="SUPFAM" id="SSF48452">
    <property type="entry name" value="TPR-like"/>
    <property type="match status" value="1"/>
</dbReference>
<dbReference type="Gene3D" id="1.25.40.10">
    <property type="entry name" value="Tetratricopeptide repeat domain"/>
    <property type="match status" value="6"/>
</dbReference>
<dbReference type="InParanoid" id="A0A200QLX8"/>
<dbReference type="GO" id="GO:0003723">
    <property type="term" value="F:RNA binding"/>
    <property type="evidence" value="ECO:0007669"/>
    <property type="project" value="InterPro"/>
</dbReference>
<dbReference type="OMA" id="CWFWMDM"/>
<dbReference type="AlphaFoldDB" id="A0A200QLX8"/>
<dbReference type="FunFam" id="1.25.40.10:FF:000344">
    <property type="entry name" value="Pentatricopeptide repeat-containing protein"/>
    <property type="match status" value="1"/>
</dbReference>
<keyword evidence="1" id="KW-0677">Repeat</keyword>
<evidence type="ECO:0000256" key="2">
    <source>
        <dbReference type="PROSITE-ProRule" id="PRU00708"/>
    </source>
</evidence>
<evidence type="ECO:0000313" key="4">
    <source>
        <dbReference type="Proteomes" id="UP000195402"/>
    </source>
</evidence>
<dbReference type="FunFam" id="1.25.40.10:FF:000366">
    <property type="entry name" value="Pentatricopeptide (PPR) repeat-containing protein"/>
    <property type="match status" value="1"/>
</dbReference>
<dbReference type="InterPro" id="IPR002885">
    <property type="entry name" value="PPR_rpt"/>
</dbReference>
<reference evidence="3 4" key="1">
    <citation type="journal article" date="2017" name="Mol. Plant">
        <title>The Genome of Medicinal Plant Macleaya cordata Provides New Insights into Benzylisoquinoline Alkaloids Metabolism.</title>
        <authorList>
            <person name="Liu X."/>
            <person name="Liu Y."/>
            <person name="Huang P."/>
            <person name="Ma Y."/>
            <person name="Qing Z."/>
            <person name="Tang Q."/>
            <person name="Cao H."/>
            <person name="Cheng P."/>
            <person name="Zheng Y."/>
            <person name="Yuan Z."/>
            <person name="Zhou Y."/>
            <person name="Liu J."/>
            <person name="Tang Z."/>
            <person name="Zhuo Y."/>
            <person name="Zhang Y."/>
            <person name="Yu L."/>
            <person name="Huang J."/>
            <person name="Yang P."/>
            <person name="Peng Q."/>
            <person name="Zhang J."/>
            <person name="Jiang W."/>
            <person name="Zhang Z."/>
            <person name="Lin K."/>
            <person name="Ro D.K."/>
            <person name="Chen X."/>
            <person name="Xiong X."/>
            <person name="Shang Y."/>
            <person name="Huang S."/>
            <person name="Zeng J."/>
        </authorList>
    </citation>
    <scope>NUCLEOTIDE SEQUENCE [LARGE SCALE GENOMIC DNA]</scope>
    <source>
        <strain evidence="4">cv. BLH2017</strain>
        <tissue evidence="3">Root</tissue>
    </source>
</reference>
<dbReference type="InterPro" id="IPR046848">
    <property type="entry name" value="E_motif"/>
</dbReference>
<proteinExistence type="predicted"/>
<name>A0A200QLX8_MACCD</name>
<dbReference type="Pfam" id="PF01535">
    <property type="entry name" value="PPR"/>
    <property type="match status" value="6"/>
</dbReference>
<gene>
    <name evidence="3" type="ORF">BVC80_9001g27</name>
</gene>
<dbReference type="Pfam" id="PF20431">
    <property type="entry name" value="E_motif"/>
    <property type="match status" value="1"/>
</dbReference>
<dbReference type="NCBIfam" id="TIGR00756">
    <property type="entry name" value="PPR"/>
    <property type="match status" value="8"/>
</dbReference>
<dbReference type="OrthoDB" id="1248375at2759"/>